<accession>A0A316YLR0</accession>
<dbReference type="PANTHER" id="PTHR37957:SF1">
    <property type="entry name" value="PHYTASE-LIKE DOMAIN-CONTAINING PROTEIN"/>
    <property type="match status" value="1"/>
</dbReference>
<dbReference type="GeneID" id="37039805"/>
<feature type="signal peptide" evidence="1">
    <location>
        <begin position="1"/>
        <end position="24"/>
    </location>
</feature>
<dbReference type="RefSeq" id="XP_025377688.1">
    <property type="nucleotide sequence ID" value="XM_025517889.1"/>
</dbReference>
<dbReference type="InParanoid" id="A0A316YLR0"/>
<dbReference type="Pfam" id="PF13449">
    <property type="entry name" value="Phytase-like"/>
    <property type="match status" value="1"/>
</dbReference>
<dbReference type="Proteomes" id="UP000245768">
    <property type="component" value="Unassembled WGS sequence"/>
</dbReference>
<feature type="domain" description="Phytase-like" evidence="2">
    <location>
        <begin position="126"/>
        <end position="436"/>
    </location>
</feature>
<gene>
    <name evidence="3" type="ORF">FA10DRAFT_114465</name>
</gene>
<sequence>MKLSQTFSSLLGAIVIGAASTVAADTTVSFDGRTFVNHGLVGFGRINASAVDSYGETLGGLGSAIALESVQSQGSSYTGKIRLNPDRGHNTQTTTDYRARSQTFTFTFDPTKGSATVENIAFKYESTQLYRYAVAGLNYTTGLDPTAVKNATFATPPLPVAPSDNHVSFDSEGFAFSADGHLQFVSDEYGPYIHILERQTGIVLTSIRPPDAIVPKDAKGNDNFTAEVNPTTGRTANQGFEGLTLDRKTNTLWALLQSATIQDGGSDKTTNRYSRLLAFDVSKVPASAPLVHEYVVPLPQSKKLKTRASSELHIVDSTTFLVLARDGNGFGDTDPGASYKHADLISTKNATDIHGTKYDAPANPISPGGTLDASITPTPYASFVDLVDPAQIGKFGLQTGGAFDQTLIASKLESLAVAPSSSADNFLLFVVSDNDFITKNGHQAAQDPKTGKYVLQDYSDPYAVTNGDAATQVFIYNVTLPGYSQGSASFPN</sequence>
<dbReference type="OrthoDB" id="425936at2759"/>
<dbReference type="STRING" id="215250.A0A316YLR0"/>
<dbReference type="AlphaFoldDB" id="A0A316YLR0"/>
<proteinExistence type="predicted"/>
<name>A0A316YLR0_9BASI</name>
<protein>
    <recommendedName>
        <fullName evidence="2">Phytase-like domain-containing protein</fullName>
    </recommendedName>
</protein>
<keyword evidence="1" id="KW-0732">Signal</keyword>
<evidence type="ECO:0000313" key="4">
    <source>
        <dbReference type="Proteomes" id="UP000245768"/>
    </source>
</evidence>
<reference evidence="3" key="1">
    <citation type="journal article" date="2018" name="Mol. Biol. Evol.">
        <title>Broad Genomic Sampling Reveals a Smut Pathogenic Ancestry of the Fungal Clade Ustilaginomycotina.</title>
        <authorList>
            <person name="Kijpornyongpan T."/>
            <person name="Mondo S.J."/>
            <person name="Barry K."/>
            <person name="Sandor L."/>
            <person name="Lee J."/>
            <person name="Lipzen A."/>
            <person name="Pangilinan J."/>
            <person name="LaButti K."/>
            <person name="Hainaut M."/>
            <person name="Henrissat B."/>
            <person name="Grigoriev I.V."/>
            <person name="Spatafora J.W."/>
            <person name="Aime M.C."/>
        </authorList>
    </citation>
    <scope>NUCLEOTIDE SEQUENCE [LARGE SCALE GENOMIC DNA]</scope>
    <source>
        <strain evidence="3">MCA 4198</strain>
    </source>
</reference>
<organism evidence="3 4">
    <name type="scientific">Acaromyces ingoldii</name>
    <dbReference type="NCBI Taxonomy" id="215250"/>
    <lineage>
        <taxon>Eukaryota</taxon>
        <taxon>Fungi</taxon>
        <taxon>Dikarya</taxon>
        <taxon>Basidiomycota</taxon>
        <taxon>Ustilaginomycotina</taxon>
        <taxon>Exobasidiomycetes</taxon>
        <taxon>Exobasidiales</taxon>
        <taxon>Cryptobasidiaceae</taxon>
        <taxon>Acaromyces</taxon>
    </lineage>
</organism>
<evidence type="ECO:0000259" key="2">
    <source>
        <dbReference type="Pfam" id="PF13449"/>
    </source>
</evidence>
<dbReference type="EMBL" id="KZ819636">
    <property type="protein sequence ID" value="PWN90490.1"/>
    <property type="molecule type" value="Genomic_DNA"/>
</dbReference>
<feature type="chain" id="PRO_5016292220" description="Phytase-like domain-containing protein" evidence="1">
    <location>
        <begin position="25"/>
        <end position="492"/>
    </location>
</feature>
<dbReference type="InterPro" id="IPR027372">
    <property type="entry name" value="Phytase-like_dom"/>
</dbReference>
<evidence type="ECO:0000256" key="1">
    <source>
        <dbReference type="SAM" id="SignalP"/>
    </source>
</evidence>
<keyword evidence="4" id="KW-1185">Reference proteome</keyword>
<evidence type="ECO:0000313" key="3">
    <source>
        <dbReference type="EMBL" id="PWN90490.1"/>
    </source>
</evidence>
<dbReference type="PANTHER" id="PTHR37957">
    <property type="entry name" value="BLR7070 PROTEIN"/>
    <property type="match status" value="1"/>
</dbReference>